<evidence type="ECO:0008006" key="4">
    <source>
        <dbReference type="Google" id="ProtNLM"/>
    </source>
</evidence>
<dbReference type="InterPro" id="IPR032675">
    <property type="entry name" value="LRR_dom_sf"/>
</dbReference>
<dbReference type="Proteomes" id="UP001642483">
    <property type="component" value="Unassembled WGS sequence"/>
</dbReference>
<feature type="compositionally biased region" description="Polar residues" evidence="1">
    <location>
        <begin position="298"/>
        <end position="322"/>
    </location>
</feature>
<organism evidence="2 3">
    <name type="scientific">Clavelina lepadiformis</name>
    <name type="common">Light-bulb sea squirt</name>
    <name type="synonym">Ascidia lepadiformis</name>
    <dbReference type="NCBI Taxonomy" id="159417"/>
    <lineage>
        <taxon>Eukaryota</taxon>
        <taxon>Metazoa</taxon>
        <taxon>Chordata</taxon>
        <taxon>Tunicata</taxon>
        <taxon>Ascidiacea</taxon>
        <taxon>Aplousobranchia</taxon>
        <taxon>Clavelinidae</taxon>
        <taxon>Clavelina</taxon>
    </lineage>
</organism>
<evidence type="ECO:0000256" key="1">
    <source>
        <dbReference type="SAM" id="MobiDB-lite"/>
    </source>
</evidence>
<feature type="region of interest" description="Disordered" evidence="1">
    <location>
        <begin position="408"/>
        <end position="508"/>
    </location>
</feature>
<proteinExistence type="predicted"/>
<feature type="region of interest" description="Disordered" evidence="1">
    <location>
        <begin position="204"/>
        <end position="229"/>
    </location>
</feature>
<feature type="compositionally biased region" description="Basic and acidic residues" evidence="1">
    <location>
        <begin position="494"/>
        <end position="508"/>
    </location>
</feature>
<evidence type="ECO:0000313" key="2">
    <source>
        <dbReference type="EMBL" id="CAK8684728.1"/>
    </source>
</evidence>
<dbReference type="SUPFAM" id="SSF52058">
    <property type="entry name" value="L domain-like"/>
    <property type="match status" value="1"/>
</dbReference>
<reference evidence="2 3" key="1">
    <citation type="submission" date="2024-02" db="EMBL/GenBank/DDBJ databases">
        <authorList>
            <person name="Daric V."/>
            <person name="Darras S."/>
        </authorList>
    </citation>
    <scope>NUCLEOTIDE SEQUENCE [LARGE SCALE GENOMIC DNA]</scope>
</reference>
<dbReference type="PANTHER" id="PTHR22708">
    <property type="entry name" value="LEUCINE-RICH REPEAT-CONTAINING PROTEIN 56"/>
    <property type="match status" value="1"/>
</dbReference>
<feature type="compositionally biased region" description="Polar residues" evidence="1">
    <location>
        <begin position="408"/>
        <end position="420"/>
    </location>
</feature>
<protein>
    <recommendedName>
        <fullName evidence="4">Leucine-rich repeat-containing protein 56</fullName>
    </recommendedName>
</protein>
<dbReference type="Pfam" id="PF13855">
    <property type="entry name" value="LRR_8"/>
    <property type="match status" value="1"/>
</dbReference>
<dbReference type="PANTHER" id="PTHR22708:SF0">
    <property type="entry name" value="LEUCINE-RICH REPEAT-CONTAINING PROTEIN 56"/>
    <property type="match status" value="1"/>
</dbReference>
<feature type="region of interest" description="Disordered" evidence="1">
    <location>
        <begin position="365"/>
        <end position="390"/>
    </location>
</feature>
<evidence type="ECO:0000313" key="3">
    <source>
        <dbReference type="Proteomes" id="UP001642483"/>
    </source>
</evidence>
<feature type="compositionally biased region" description="Polar residues" evidence="1">
    <location>
        <begin position="480"/>
        <end position="493"/>
    </location>
</feature>
<feature type="compositionally biased region" description="Polar residues" evidence="1">
    <location>
        <begin position="433"/>
        <end position="448"/>
    </location>
</feature>
<sequence length="508" mass="56319">MSSDWMNGINDNHVNPEPIVFEETELMVNDFLSPNKLQELSGEDDLTNVQTLEMTIDTSETTLGNFGQYLPNLLELRLSDSIIPTVRDVGTSFGCLKILWMSRCGLNDIDGITSMQCLQELYIAYNNIEDVSPVSFLDSLEVLDVEGNKIADVEQIDYLSIMTSLTTLTLSGNPVCHNFRKQIERSCSYREFILGKVPQLMQLDDESSSSTAVESVRPATSMSSHSQEDMDMITSAIKEGLIIESDATPKIDLNFSDSSNSVSEETDDLFSSELPSSFSMNPLRRFNVPRPATAAPTGRSSSLLPEKNPTVQKSRPDSSGSESGKIHDDSSVLTFGDPICGNPIQALRNRRKTPLPVMSLLNHGIDDIRSKPRPSTAGGTRRPIKAERSNFNFEKVAGSDSFNSLKFNSNESLNQNTPDISQRCKFDGPKSPSPSYQQASSTNSSFFKTPTPPRSPQRPQSALDFRTSRFRRSFPSPPSHSVNIMTVENISSRHSQDQIRTQIEDRST</sequence>
<dbReference type="InterPro" id="IPR040091">
    <property type="entry name" value="LRRC56"/>
</dbReference>
<accession>A0ABP0FYQ1</accession>
<feature type="region of interest" description="Disordered" evidence="1">
    <location>
        <begin position="254"/>
        <end position="334"/>
    </location>
</feature>
<name>A0ABP0FYQ1_CLALP</name>
<dbReference type="PROSITE" id="PS51450">
    <property type="entry name" value="LRR"/>
    <property type="match status" value="2"/>
</dbReference>
<dbReference type="InterPro" id="IPR001611">
    <property type="entry name" value="Leu-rich_rpt"/>
</dbReference>
<dbReference type="Gene3D" id="3.80.10.10">
    <property type="entry name" value="Ribonuclease Inhibitor"/>
    <property type="match status" value="1"/>
</dbReference>
<feature type="compositionally biased region" description="Polar residues" evidence="1">
    <location>
        <begin position="208"/>
        <end position="225"/>
    </location>
</feature>
<keyword evidence="3" id="KW-1185">Reference proteome</keyword>
<gene>
    <name evidence="2" type="ORF">CVLEPA_LOCUS15850</name>
</gene>
<comment type="caution">
    <text evidence="2">The sequence shown here is derived from an EMBL/GenBank/DDBJ whole genome shotgun (WGS) entry which is preliminary data.</text>
</comment>
<dbReference type="EMBL" id="CAWYQH010000098">
    <property type="protein sequence ID" value="CAK8684728.1"/>
    <property type="molecule type" value="Genomic_DNA"/>
</dbReference>